<dbReference type="SMART" id="SM01026">
    <property type="entry name" value="Beach"/>
    <property type="match status" value="1"/>
</dbReference>
<dbReference type="InterPro" id="IPR023362">
    <property type="entry name" value="PH-BEACH_dom"/>
</dbReference>
<keyword evidence="8" id="KW-1185">Reference proteome</keyword>
<feature type="domain" description="BEACH" evidence="5">
    <location>
        <begin position="1892"/>
        <end position="2184"/>
    </location>
</feature>
<keyword evidence="1 3" id="KW-0853">WD repeat</keyword>
<accession>A0A6A6PU60</accession>
<dbReference type="PROSITE" id="PS50082">
    <property type="entry name" value="WD_REPEATS_2"/>
    <property type="match status" value="1"/>
</dbReference>
<gene>
    <name evidence="7" type="ORF">BDY17DRAFT_251913</name>
</gene>
<dbReference type="OrthoDB" id="26681at2759"/>
<dbReference type="InterPro" id="IPR051944">
    <property type="entry name" value="BEACH_domain_protein"/>
</dbReference>
<dbReference type="InterPro" id="IPR000409">
    <property type="entry name" value="BEACH_dom"/>
</dbReference>
<dbReference type="InterPro" id="IPR001680">
    <property type="entry name" value="WD40_rpt"/>
</dbReference>
<dbReference type="PANTHER" id="PTHR46108">
    <property type="entry name" value="BLUE CHEESE"/>
    <property type="match status" value="1"/>
</dbReference>
<dbReference type="PROSITE" id="PS00678">
    <property type="entry name" value="WD_REPEATS_1"/>
    <property type="match status" value="1"/>
</dbReference>
<feature type="repeat" description="WD" evidence="3">
    <location>
        <begin position="2316"/>
        <end position="2357"/>
    </location>
</feature>
<evidence type="ECO:0000256" key="3">
    <source>
        <dbReference type="PROSITE-ProRule" id="PRU00221"/>
    </source>
</evidence>
<dbReference type="InterPro" id="IPR013320">
    <property type="entry name" value="ConA-like_dom_sf"/>
</dbReference>
<dbReference type="PANTHER" id="PTHR46108:SF4">
    <property type="entry name" value="BLUE CHEESE"/>
    <property type="match status" value="1"/>
</dbReference>
<dbReference type="Pfam" id="PF23295">
    <property type="entry name" value="Arm_4"/>
    <property type="match status" value="1"/>
</dbReference>
<keyword evidence="2" id="KW-0677">Repeat</keyword>
<dbReference type="InterPro" id="IPR015943">
    <property type="entry name" value="WD40/YVTN_repeat-like_dom_sf"/>
</dbReference>
<dbReference type="Gene3D" id="2.130.10.10">
    <property type="entry name" value="YVTN repeat-like/Quinoprotein amine dehydrogenase"/>
    <property type="match status" value="1"/>
</dbReference>
<reference evidence="7" key="1">
    <citation type="journal article" date="2020" name="Stud. Mycol.">
        <title>101 Dothideomycetes genomes: a test case for predicting lifestyles and emergence of pathogens.</title>
        <authorList>
            <person name="Haridas S."/>
            <person name="Albert R."/>
            <person name="Binder M."/>
            <person name="Bloem J."/>
            <person name="Labutti K."/>
            <person name="Salamov A."/>
            <person name="Andreopoulos B."/>
            <person name="Baker S."/>
            <person name="Barry K."/>
            <person name="Bills G."/>
            <person name="Bluhm B."/>
            <person name="Cannon C."/>
            <person name="Castanera R."/>
            <person name="Culley D."/>
            <person name="Daum C."/>
            <person name="Ezra D."/>
            <person name="Gonzalez J."/>
            <person name="Henrissat B."/>
            <person name="Kuo A."/>
            <person name="Liang C."/>
            <person name="Lipzen A."/>
            <person name="Lutzoni F."/>
            <person name="Magnuson J."/>
            <person name="Mondo S."/>
            <person name="Nolan M."/>
            <person name="Ohm R."/>
            <person name="Pangilinan J."/>
            <person name="Park H.-J."/>
            <person name="Ramirez L."/>
            <person name="Alfaro M."/>
            <person name="Sun H."/>
            <person name="Tritt A."/>
            <person name="Yoshinaga Y."/>
            <person name="Zwiers L.-H."/>
            <person name="Turgeon B."/>
            <person name="Goodwin S."/>
            <person name="Spatafora J."/>
            <person name="Crous P."/>
            <person name="Grigoriev I."/>
        </authorList>
    </citation>
    <scope>NUCLEOTIDE SEQUENCE</scope>
    <source>
        <strain evidence="7">CBS 113389</strain>
    </source>
</reference>
<dbReference type="PROSITE" id="PS50197">
    <property type="entry name" value="BEACH"/>
    <property type="match status" value="1"/>
</dbReference>
<feature type="domain" description="BEACH-type PH" evidence="6">
    <location>
        <begin position="1721"/>
        <end position="1854"/>
    </location>
</feature>
<dbReference type="Proteomes" id="UP000799767">
    <property type="component" value="Unassembled WGS sequence"/>
</dbReference>
<dbReference type="InterPro" id="IPR036322">
    <property type="entry name" value="WD40_repeat_dom_sf"/>
</dbReference>
<dbReference type="InterPro" id="IPR011993">
    <property type="entry name" value="PH-like_dom_sf"/>
</dbReference>
<dbReference type="InterPro" id="IPR036372">
    <property type="entry name" value="BEACH_dom_sf"/>
</dbReference>
<dbReference type="SMART" id="SM00320">
    <property type="entry name" value="WD40"/>
    <property type="match status" value="3"/>
</dbReference>
<evidence type="ECO:0008006" key="9">
    <source>
        <dbReference type="Google" id="ProtNLM"/>
    </source>
</evidence>
<dbReference type="SUPFAM" id="SSF49899">
    <property type="entry name" value="Concanavalin A-like lectins/glucanases"/>
    <property type="match status" value="1"/>
</dbReference>
<dbReference type="Gene3D" id="1.10.1540.10">
    <property type="entry name" value="BEACH domain"/>
    <property type="match status" value="1"/>
</dbReference>
<dbReference type="SUPFAM" id="SSF81837">
    <property type="entry name" value="BEACH domain"/>
    <property type="match status" value="1"/>
</dbReference>
<dbReference type="SUPFAM" id="SSF50978">
    <property type="entry name" value="WD40 repeat-like"/>
    <property type="match status" value="1"/>
</dbReference>
<dbReference type="SUPFAM" id="SSF50729">
    <property type="entry name" value="PH domain-like"/>
    <property type="match status" value="1"/>
</dbReference>
<dbReference type="FunFam" id="1.10.1540.10:FF:000002">
    <property type="entry name" value="WD repeat and FYVE domain containing 3"/>
    <property type="match status" value="1"/>
</dbReference>
<dbReference type="Gene3D" id="2.30.29.30">
    <property type="entry name" value="Pleckstrin-homology domain (PH domain)/Phosphotyrosine-binding domain (PTB)"/>
    <property type="match status" value="1"/>
</dbReference>
<dbReference type="CDD" id="cd01201">
    <property type="entry name" value="PH_BEACH"/>
    <property type="match status" value="1"/>
</dbReference>
<organism evidence="7 8">
    <name type="scientific">Neohortaea acidophila</name>
    <dbReference type="NCBI Taxonomy" id="245834"/>
    <lineage>
        <taxon>Eukaryota</taxon>
        <taxon>Fungi</taxon>
        <taxon>Dikarya</taxon>
        <taxon>Ascomycota</taxon>
        <taxon>Pezizomycotina</taxon>
        <taxon>Dothideomycetes</taxon>
        <taxon>Dothideomycetidae</taxon>
        <taxon>Mycosphaerellales</taxon>
        <taxon>Teratosphaeriaceae</taxon>
        <taxon>Neohortaea</taxon>
    </lineage>
</organism>
<evidence type="ECO:0000256" key="2">
    <source>
        <dbReference type="ARBA" id="ARBA00022737"/>
    </source>
</evidence>
<feature type="region of interest" description="Disordered" evidence="4">
    <location>
        <begin position="456"/>
        <end position="475"/>
    </location>
</feature>
<feature type="region of interest" description="Disordered" evidence="4">
    <location>
        <begin position="1164"/>
        <end position="1194"/>
    </location>
</feature>
<protein>
    <recommendedName>
        <fullName evidence="9">Beach-domain-containing protein</fullName>
    </recommendedName>
</protein>
<dbReference type="Pfam" id="PF13385">
    <property type="entry name" value="Laminin_G_3"/>
    <property type="match status" value="1"/>
</dbReference>
<dbReference type="RefSeq" id="XP_033589327.1">
    <property type="nucleotide sequence ID" value="XM_033731207.1"/>
</dbReference>
<dbReference type="EMBL" id="MU001636">
    <property type="protein sequence ID" value="KAF2482757.1"/>
    <property type="molecule type" value="Genomic_DNA"/>
</dbReference>
<sequence length="2513" mass="282179">MALRVSLARAHASSRGGTRALDATERDSAVATLLQSVDSFVPLEDGKSLIKAASVLEELRKELQGNDSSKDIFRHGHGFEVLLKVLAPGPYLHIGSAASYGQVLRSSLLVLSAAIKDHRGNKKYFKIHNGGWARLQERVTALALLLLDAQGPALLLSSLFQGLLAFALGEDSIDINQARTPENSVPSDPDILHSFSGFEVLSNPEACSVAIRLSLKFTADGCPQELKSTALLFLQIVTAIAELSPRNRVALWNTGILSDILPCLLDARPDSQTENSLGRLFSTLTALGLPKLDDVALLFDRSADSDRSRKLALATLQDSVWPPFIQFDLTPHGYSSIEFPSLPRSFPPNVGYTLTAWMRIDNFDRNCHTTLFGAFDSTQTCFILTYLEKDSQQLILQTSVRSSTPSVRFRSMRFEPDRWYHFALVHRRNDSDSINSTAVLFVDGEFVEQVKCAYPESPQELDPKGGTNSSGAQNARRTHPVQAFFGTPHDLGLRYGPNEVMSRWSLARAHLHAAPLTDEFVAVSHRLSPRYVGNLQDCLGPLLTYRASAELNRYNELLHPDKSEKSDIVTATEKRGSDVAPESRLLLSVYPTAVIGFDDDTTPKNTRGTYQLDRKAAARYHQLAQKAKAVAINASIPNINDAMARSYGTGILTGDPVVAVPKALDDATWRLSGSLPSLVRLLELASTKEAFLQSVQIFYECVVDNWRISESMEKGNGFGILAAIIRQKLGFETLATASSARKATPVLSFEDRQSLPLELLRLILDFMGYDRHNPEESMIVNPMAYRILLVDFDTWRRCGRETQQLYYTQFVHFVSRNKHCTFNQKRLVRMRVVKKLIEAMKSEEFLPDAISPLMEALRALLDNISASPMFRELAMFVAYGLQEDRASAQKTMRSMASVVNVRTKTASLARAIRGSRPSISSGSSTPQLGVSRSELAIHVLGLLEKYLREDRSAIALRRFNKAVPNRWLLHLLAENDVRVVNLTVQILARSLIILGTDFKGPFVEKNGGFITLKARLKGFWRSTTIWLSCLAILFGVALPADHPAEDFTLFSLVNVFVVDDSLHVEHAEILPVIMAMLEAGLRDVVKQNAADEDFAILKTVTQFLSELYSRSANFREFAVSSRYIQEILFVLYPVLVGSDRLSAETELQSEKDELSFKGEAVKMRGHSNSVGERPPSVRSLDMNGNGRTPSPSAPIRIQVPRKMSAFVLINPIRETPAAPLRPAVVPTRAEPVAMNPGNSIVESLLEVVVSIFLDLICNKEKFNGIGLFQKVPPGFREHQAYFQSYVMVHTLTQLWNHLQLNQSLLLETRVLTNLTRFCQHMSEAVFEGWFIDGAQPFLDFSGKLLEYLQQSEVAMVKNVRLCSQNINSIRIAFLRVCLSRLSELDESINETEATTFLNKMSYWQTILFSSDNQETLFIRLICFLLYMKLVSDAQTVRLAAASLWRTVLMQKPTESATLLTYVAGSEHRHLSTGFMNMCSTDDDEFLPWVDENRQALDTVFMDALKKPWADFVADENRRTEESARSRLEKRKDKLRQWQMEESQADEFMHRYEISTNHWRSNVHSQERLKLQRALQDHQESVNHLLTVFSTLEQQVTQPCGIQPDKTNGKWQLDETEAVNRMRMRTIRDTSEHQAFQPKQKAMERRLTVNLAINTDIGKAMADNIMSPAPVTPLVNGEGGSGRPRSESQQLLEGEFEIVDDPREADDGIIEDKNRKVMTSLERGDMVQQLHNISRIVGLEACEGLLVVGKKCLYLQDNFFQRSDGEIVSVSQAPEDERDPYLQWMTGKDIGSRGTKHSLGDHQTRHWTWTEVLSISKRRFLFRDVSMEIFFTDGRSYLLTCMSSKVRDDLYNAIAVRAPQVHTSITVASEDSWRLDTLRNPEEIPQSLGSKFVNVFNNLPTHTATKKWVKGEMSNFQYLMLVNTLAGRTFNDLTQYPVFPWVLADYSSEELDLNDPKSFRDLSKPMGCQTRGRATEYKTRYKEFEGGPDPPFHYGTHYSSAMIVASYLIRLQPFVQSYLLLQGGTFDHADRLFDSIEKAWLSASRDTMGDVRELIPEFFYLPEFLVNVNGYDFGMKQAGDEAVNHVKLPPWAKGDPFVFVSKHREALESPYVSEHLHKWIDLVFGFKQRGEAAVEATNVFSHLTYQGAKDLDTIDDPVERLASITAIHSFGQTPHQVFLKSHPSRELEKSAPARLDALVESLARLPDPVLHSDEQISSLAFSPTQERLLHSGPHKIHLLPHGERYMEIGFADNSIRFFSAHTRRLLGLYENTHIGPITATTLVDSKILATGGADCTIGIWNIHASRDHIDLQPKQYLFGHRTPITILTASRMFSTLLSASADGHVLLWGLNRYHCIRVLHPAGQPAIRAASISNASGHILLCEDSHLLLYTLNGHLLTRQKVCESEDERLLCCAFYEGAGNEWVSRELIVTGHAGGVANVWALTTLIDGSWYLQLVRRLSHAAEGRGDEDEGGFVAGITAVLPRPNAIYTGDEEGRVWEWDCVAKERSGGSGWR</sequence>
<evidence type="ECO:0000313" key="8">
    <source>
        <dbReference type="Proteomes" id="UP000799767"/>
    </source>
</evidence>
<evidence type="ECO:0000259" key="5">
    <source>
        <dbReference type="PROSITE" id="PS50197"/>
    </source>
</evidence>
<dbReference type="Pfam" id="PF02138">
    <property type="entry name" value="Beach"/>
    <property type="match status" value="1"/>
</dbReference>
<dbReference type="GeneID" id="54472209"/>
<name>A0A6A6PU60_9PEZI</name>
<dbReference type="PROSITE" id="PS51783">
    <property type="entry name" value="PH_BEACH"/>
    <property type="match status" value="1"/>
</dbReference>
<dbReference type="Pfam" id="PF14844">
    <property type="entry name" value="PH_BEACH"/>
    <property type="match status" value="1"/>
</dbReference>
<feature type="compositionally biased region" description="Polar residues" evidence="4">
    <location>
        <begin position="466"/>
        <end position="475"/>
    </location>
</feature>
<dbReference type="CDD" id="cd06071">
    <property type="entry name" value="Beach"/>
    <property type="match status" value="1"/>
</dbReference>
<evidence type="ECO:0000313" key="7">
    <source>
        <dbReference type="EMBL" id="KAF2482757.1"/>
    </source>
</evidence>
<evidence type="ECO:0000256" key="1">
    <source>
        <dbReference type="ARBA" id="ARBA00022574"/>
    </source>
</evidence>
<dbReference type="Gene3D" id="2.60.120.200">
    <property type="match status" value="1"/>
</dbReference>
<evidence type="ECO:0000256" key="4">
    <source>
        <dbReference type="SAM" id="MobiDB-lite"/>
    </source>
</evidence>
<evidence type="ECO:0000259" key="6">
    <source>
        <dbReference type="PROSITE" id="PS51783"/>
    </source>
</evidence>
<dbReference type="InterPro" id="IPR019775">
    <property type="entry name" value="WD40_repeat_CS"/>
</dbReference>
<dbReference type="InterPro" id="IPR056252">
    <property type="entry name" value="Alfy-like_Arm-like"/>
</dbReference>
<proteinExistence type="predicted"/>